<sequence>QRELQRRLEQMELGCAQVNAFTREQAEETPSRVIGGTCFVFDFPARWFFDNGCIAFVYF</sequence>
<dbReference type="Proteomes" id="UP000250235">
    <property type="component" value="Unassembled WGS sequence"/>
</dbReference>
<dbReference type="OrthoDB" id="1751259at2759"/>
<dbReference type="AlphaFoldDB" id="A0A2Z7DB99"/>
<evidence type="ECO:0000313" key="1">
    <source>
        <dbReference type="EMBL" id="KZV54281.1"/>
    </source>
</evidence>
<proteinExistence type="predicted"/>
<feature type="non-terminal residue" evidence="1">
    <location>
        <position position="1"/>
    </location>
</feature>
<organism evidence="1 2">
    <name type="scientific">Dorcoceras hygrometricum</name>
    <dbReference type="NCBI Taxonomy" id="472368"/>
    <lineage>
        <taxon>Eukaryota</taxon>
        <taxon>Viridiplantae</taxon>
        <taxon>Streptophyta</taxon>
        <taxon>Embryophyta</taxon>
        <taxon>Tracheophyta</taxon>
        <taxon>Spermatophyta</taxon>
        <taxon>Magnoliopsida</taxon>
        <taxon>eudicotyledons</taxon>
        <taxon>Gunneridae</taxon>
        <taxon>Pentapetalae</taxon>
        <taxon>asterids</taxon>
        <taxon>lamiids</taxon>
        <taxon>Lamiales</taxon>
        <taxon>Gesneriaceae</taxon>
        <taxon>Didymocarpoideae</taxon>
        <taxon>Trichosporeae</taxon>
        <taxon>Loxocarpinae</taxon>
        <taxon>Dorcoceras</taxon>
    </lineage>
</organism>
<keyword evidence="2" id="KW-1185">Reference proteome</keyword>
<protein>
    <submittedName>
        <fullName evidence="1">Uncharacterized protein</fullName>
    </submittedName>
</protein>
<gene>
    <name evidence="1" type="ORF">F511_24337</name>
</gene>
<reference evidence="1 2" key="1">
    <citation type="journal article" date="2015" name="Proc. Natl. Acad. Sci. U.S.A.">
        <title>The resurrection genome of Boea hygrometrica: A blueprint for survival of dehydration.</title>
        <authorList>
            <person name="Xiao L."/>
            <person name="Yang G."/>
            <person name="Zhang L."/>
            <person name="Yang X."/>
            <person name="Zhao S."/>
            <person name="Ji Z."/>
            <person name="Zhou Q."/>
            <person name="Hu M."/>
            <person name="Wang Y."/>
            <person name="Chen M."/>
            <person name="Xu Y."/>
            <person name="Jin H."/>
            <person name="Xiao X."/>
            <person name="Hu G."/>
            <person name="Bao F."/>
            <person name="Hu Y."/>
            <person name="Wan P."/>
            <person name="Li L."/>
            <person name="Deng X."/>
            <person name="Kuang T."/>
            <person name="Xiang C."/>
            <person name="Zhu J.K."/>
            <person name="Oliver M.J."/>
            <person name="He Y."/>
        </authorList>
    </citation>
    <scope>NUCLEOTIDE SEQUENCE [LARGE SCALE GENOMIC DNA]</scope>
    <source>
        <strain evidence="2">cv. XS01</strain>
    </source>
</reference>
<dbReference type="EMBL" id="KQ989552">
    <property type="protein sequence ID" value="KZV54281.1"/>
    <property type="molecule type" value="Genomic_DNA"/>
</dbReference>
<evidence type="ECO:0000313" key="2">
    <source>
        <dbReference type="Proteomes" id="UP000250235"/>
    </source>
</evidence>
<accession>A0A2Z7DB99</accession>
<name>A0A2Z7DB99_9LAMI</name>